<feature type="non-terminal residue" evidence="1">
    <location>
        <position position="1"/>
    </location>
</feature>
<evidence type="ECO:0000313" key="1">
    <source>
        <dbReference type="EMBL" id="TFK58130.1"/>
    </source>
</evidence>
<protein>
    <submittedName>
        <fullName evidence="1">Uncharacterized protein</fullName>
    </submittedName>
</protein>
<evidence type="ECO:0000313" key="2">
    <source>
        <dbReference type="Proteomes" id="UP000308600"/>
    </source>
</evidence>
<sequence>WHGKYNAALSSVVGKSGEAFVLMNEWLANPEPTPDETFEVWGRVPEPGKDFGVPDLLEWVKTKSTEKRGKKPKKSKADSEEEEEEVPRKHRRQNKHYQINHLNR</sequence>
<name>A0ACD2ZY93_9AGAR</name>
<keyword evidence="2" id="KW-1185">Reference proteome</keyword>
<proteinExistence type="predicted"/>
<accession>A0ACD2ZY93</accession>
<gene>
    <name evidence="1" type="ORF">BDN72DRAFT_866194</name>
</gene>
<organism evidence="1 2">
    <name type="scientific">Pluteus cervinus</name>
    <dbReference type="NCBI Taxonomy" id="181527"/>
    <lineage>
        <taxon>Eukaryota</taxon>
        <taxon>Fungi</taxon>
        <taxon>Dikarya</taxon>
        <taxon>Basidiomycota</taxon>
        <taxon>Agaricomycotina</taxon>
        <taxon>Agaricomycetes</taxon>
        <taxon>Agaricomycetidae</taxon>
        <taxon>Agaricales</taxon>
        <taxon>Pluteineae</taxon>
        <taxon>Pluteaceae</taxon>
        <taxon>Pluteus</taxon>
    </lineage>
</organism>
<dbReference type="Proteomes" id="UP000308600">
    <property type="component" value="Unassembled WGS sequence"/>
</dbReference>
<dbReference type="EMBL" id="ML209615">
    <property type="protein sequence ID" value="TFK58130.1"/>
    <property type="molecule type" value="Genomic_DNA"/>
</dbReference>
<reference evidence="1 2" key="1">
    <citation type="journal article" date="2019" name="Nat. Ecol. Evol.">
        <title>Megaphylogeny resolves global patterns of mushroom evolution.</title>
        <authorList>
            <person name="Varga T."/>
            <person name="Krizsan K."/>
            <person name="Foldi C."/>
            <person name="Dima B."/>
            <person name="Sanchez-Garcia M."/>
            <person name="Sanchez-Ramirez S."/>
            <person name="Szollosi G.J."/>
            <person name="Szarkandi J.G."/>
            <person name="Papp V."/>
            <person name="Albert L."/>
            <person name="Andreopoulos W."/>
            <person name="Angelini C."/>
            <person name="Antonin V."/>
            <person name="Barry K.W."/>
            <person name="Bougher N.L."/>
            <person name="Buchanan P."/>
            <person name="Buyck B."/>
            <person name="Bense V."/>
            <person name="Catcheside P."/>
            <person name="Chovatia M."/>
            <person name="Cooper J."/>
            <person name="Damon W."/>
            <person name="Desjardin D."/>
            <person name="Finy P."/>
            <person name="Geml J."/>
            <person name="Haridas S."/>
            <person name="Hughes K."/>
            <person name="Justo A."/>
            <person name="Karasinski D."/>
            <person name="Kautmanova I."/>
            <person name="Kiss B."/>
            <person name="Kocsube S."/>
            <person name="Kotiranta H."/>
            <person name="LaButti K.M."/>
            <person name="Lechner B.E."/>
            <person name="Liimatainen K."/>
            <person name="Lipzen A."/>
            <person name="Lukacs Z."/>
            <person name="Mihaltcheva S."/>
            <person name="Morgado L.N."/>
            <person name="Niskanen T."/>
            <person name="Noordeloos M.E."/>
            <person name="Ohm R.A."/>
            <person name="Ortiz-Santana B."/>
            <person name="Ovrebo C."/>
            <person name="Racz N."/>
            <person name="Riley R."/>
            <person name="Savchenko A."/>
            <person name="Shiryaev A."/>
            <person name="Soop K."/>
            <person name="Spirin V."/>
            <person name="Szebenyi C."/>
            <person name="Tomsovsky M."/>
            <person name="Tulloss R.E."/>
            <person name="Uehling J."/>
            <person name="Grigoriev I.V."/>
            <person name="Vagvolgyi C."/>
            <person name="Papp T."/>
            <person name="Martin F.M."/>
            <person name="Miettinen O."/>
            <person name="Hibbett D.S."/>
            <person name="Nagy L.G."/>
        </authorList>
    </citation>
    <scope>NUCLEOTIDE SEQUENCE [LARGE SCALE GENOMIC DNA]</scope>
    <source>
        <strain evidence="1 2">NL-1719</strain>
    </source>
</reference>